<sequence>MVPSGSDSNDEGDLGSGESDGDWAQDDMDADMRRVKVYELVGQKWTDRGTAFCQGDYDEEAREAKLVARDELTNEILLQCTIRATDVYQRQQDTLIVWTEPDGTDFALSFQDAEGCAEVWEFIMEVQRHLQSKLDEEADSSEPGNSSMHMFTAGSMNPFVAAPKLPTPAIGNMQECERVIRALTRQPRLKENYLQICVLIQPQDYVKQVIDVMRQAEDLEDIKELHACCSCMQAILLINDISVYDYVVQDSLFIGVLGVLEYDPEFPTHKAQYRELLQSSAKFREPIPIRDPQVRSKIHMTYRLQLLKDFILARATDDATFNILNSNIAFNQIDICNSIHQDERFLREVVGLFLTADAKLDKDPFKQNEKGKEKEDPSKPPADEASKSNGESSGDVQSQSAPAARSEEYSPDERRKDTILLIQQLCLMGKNIQLPARMALFRSLVDRGILHTIQWALGRPEPNMLSAAGEILGIILDHDVVGVRQHVMRQVSMAGKPTPSVSHGMPDVMDVMEILGAQARKETLLEALCRSLINGHDQAFRSQMADALRTVLEVPQPDLPETNASVLRGMGRGKEDPVNERFIEYFYQKCAEALFRPLAELPECSKVTDRVLRLSRDRSNLYLYLCDLLSAFLLQHSFRSHFFVISTANTLPPLIPRIASLLRAKEKHVRLAALRFFRCCLKLGNRNIFSQLTKHEAILPILELTAREAPRDNLLSSCCQEFFEHIRRENFKDLIAQIMTRYERKVQELSQSPVCGERFMNLIRRWEINCEPPPAEVETAQP</sequence>
<dbReference type="EMBL" id="KN837169">
    <property type="protein sequence ID" value="KIJ37419.1"/>
    <property type="molecule type" value="Genomic_DNA"/>
</dbReference>
<dbReference type="HOGENOM" id="CLU_004909_0_0_1"/>
<evidence type="ECO:0000256" key="3">
    <source>
        <dbReference type="SAM" id="MobiDB-lite"/>
    </source>
</evidence>
<dbReference type="InterPro" id="IPR051137">
    <property type="entry name" value="PP4R3-like"/>
</dbReference>
<feature type="compositionally biased region" description="Basic and acidic residues" evidence="3">
    <location>
        <begin position="364"/>
        <end position="386"/>
    </location>
</feature>
<dbReference type="SUPFAM" id="SSF48371">
    <property type="entry name" value="ARM repeat"/>
    <property type="match status" value="1"/>
</dbReference>
<dbReference type="InterPro" id="IPR055236">
    <property type="entry name" value="EVH1_PP4R3"/>
</dbReference>
<gene>
    <name evidence="6" type="ORF">M422DRAFT_231798</name>
</gene>
<reference evidence="6 7" key="1">
    <citation type="submission" date="2014-06" db="EMBL/GenBank/DDBJ databases">
        <title>Evolutionary Origins and Diversification of the Mycorrhizal Mutualists.</title>
        <authorList>
            <consortium name="DOE Joint Genome Institute"/>
            <consortium name="Mycorrhizal Genomics Consortium"/>
            <person name="Kohler A."/>
            <person name="Kuo A."/>
            <person name="Nagy L.G."/>
            <person name="Floudas D."/>
            <person name="Copeland A."/>
            <person name="Barry K.W."/>
            <person name="Cichocki N."/>
            <person name="Veneault-Fourrey C."/>
            <person name="LaButti K."/>
            <person name="Lindquist E.A."/>
            <person name="Lipzen A."/>
            <person name="Lundell T."/>
            <person name="Morin E."/>
            <person name="Murat C."/>
            <person name="Riley R."/>
            <person name="Ohm R."/>
            <person name="Sun H."/>
            <person name="Tunlid A."/>
            <person name="Henrissat B."/>
            <person name="Grigoriev I.V."/>
            <person name="Hibbett D.S."/>
            <person name="Martin F."/>
        </authorList>
    </citation>
    <scope>NUCLEOTIDE SEQUENCE [LARGE SCALE GENOMIC DNA]</scope>
    <source>
        <strain evidence="6 7">SS14</strain>
    </source>
</reference>
<feature type="compositionally biased region" description="Polar residues" evidence="3">
    <location>
        <begin position="387"/>
        <end position="401"/>
    </location>
</feature>
<evidence type="ECO:0000256" key="2">
    <source>
        <dbReference type="ARBA" id="ARBA00023242"/>
    </source>
</evidence>
<dbReference type="GO" id="GO:0072542">
    <property type="term" value="F:protein phosphatase activator activity"/>
    <property type="evidence" value="ECO:0007669"/>
    <property type="project" value="TreeGrafter"/>
</dbReference>
<evidence type="ECO:0000256" key="1">
    <source>
        <dbReference type="ARBA" id="ARBA00004123"/>
    </source>
</evidence>
<feature type="region of interest" description="Disordered" evidence="3">
    <location>
        <begin position="364"/>
        <end position="413"/>
    </location>
</feature>
<accession>A0A0C9URL2</accession>
<keyword evidence="7" id="KW-1185">Reference proteome</keyword>
<dbReference type="PANTHER" id="PTHR23318:SF0">
    <property type="entry name" value="SERINE_THREONINE-PROTEIN PHOSPHATASE 4 REGULATORY SUBUNIT 3"/>
    <property type="match status" value="1"/>
</dbReference>
<dbReference type="OrthoDB" id="27483at2759"/>
<comment type="subcellular location">
    <subcellularLocation>
        <location evidence="1">Nucleus</location>
    </subcellularLocation>
</comment>
<evidence type="ECO:0000313" key="6">
    <source>
        <dbReference type="EMBL" id="KIJ37419.1"/>
    </source>
</evidence>
<evidence type="ECO:0000259" key="5">
    <source>
        <dbReference type="Pfam" id="PF22972"/>
    </source>
</evidence>
<evidence type="ECO:0000259" key="4">
    <source>
        <dbReference type="Pfam" id="PF04802"/>
    </source>
</evidence>
<dbReference type="GO" id="GO:0005654">
    <property type="term" value="C:nucleoplasm"/>
    <property type="evidence" value="ECO:0007669"/>
    <property type="project" value="TreeGrafter"/>
</dbReference>
<feature type="compositionally biased region" description="Acidic residues" evidence="3">
    <location>
        <begin position="8"/>
        <end position="25"/>
    </location>
</feature>
<dbReference type="Gene3D" id="2.30.29.30">
    <property type="entry name" value="Pleckstrin-homology domain (PH domain)/Phosphotyrosine-binding domain (PTB)"/>
    <property type="match status" value="1"/>
</dbReference>
<dbReference type="Pfam" id="PF04802">
    <property type="entry name" value="PP4R3"/>
    <property type="match status" value="1"/>
</dbReference>
<evidence type="ECO:0008006" key="8">
    <source>
        <dbReference type="Google" id="ProtNLM"/>
    </source>
</evidence>
<dbReference type="PANTHER" id="PTHR23318">
    <property type="entry name" value="ATP SYNTHASE GAMMA-RELATED"/>
    <property type="match status" value="1"/>
</dbReference>
<dbReference type="AlphaFoldDB" id="A0A0C9URL2"/>
<feature type="domain" description="Serine/threonine-protein phosphatase 4 regulatory subunit 3-like central" evidence="4">
    <location>
        <begin position="177"/>
        <end position="767"/>
    </location>
</feature>
<dbReference type="SUPFAM" id="SSF50729">
    <property type="entry name" value="PH domain-like"/>
    <property type="match status" value="1"/>
</dbReference>
<dbReference type="InterPro" id="IPR006887">
    <property type="entry name" value="P4R3-like_central_dom"/>
</dbReference>
<feature type="domain" description="PP4R3 EVH1-like" evidence="5">
    <location>
        <begin position="33"/>
        <end position="130"/>
    </location>
</feature>
<keyword evidence="2" id="KW-0539">Nucleus</keyword>
<dbReference type="GO" id="GO:0006974">
    <property type="term" value="P:DNA damage response"/>
    <property type="evidence" value="ECO:0007669"/>
    <property type="project" value="TreeGrafter"/>
</dbReference>
<feature type="region of interest" description="Disordered" evidence="3">
    <location>
        <begin position="1"/>
        <end position="25"/>
    </location>
</feature>
<protein>
    <recommendedName>
        <fullName evidence="8">Serine/threonine-protein phosphatase 4 regulatory subunit 3-like central domain-containing protein</fullName>
    </recommendedName>
</protein>
<dbReference type="InterPro" id="IPR016024">
    <property type="entry name" value="ARM-type_fold"/>
</dbReference>
<dbReference type="Proteomes" id="UP000054279">
    <property type="component" value="Unassembled WGS sequence"/>
</dbReference>
<evidence type="ECO:0000313" key="7">
    <source>
        <dbReference type="Proteomes" id="UP000054279"/>
    </source>
</evidence>
<proteinExistence type="predicted"/>
<dbReference type="InterPro" id="IPR011993">
    <property type="entry name" value="PH-like_dom_sf"/>
</dbReference>
<organism evidence="6 7">
    <name type="scientific">Sphaerobolus stellatus (strain SS14)</name>
    <dbReference type="NCBI Taxonomy" id="990650"/>
    <lineage>
        <taxon>Eukaryota</taxon>
        <taxon>Fungi</taxon>
        <taxon>Dikarya</taxon>
        <taxon>Basidiomycota</taxon>
        <taxon>Agaricomycotina</taxon>
        <taxon>Agaricomycetes</taxon>
        <taxon>Phallomycetidae</taxon>
        <taxon>Geastrales</taxon>
        <taxon>Sphaerobolaceae</taxon>
        <taxon>Sphaerobolus</taxon>
    </lineage>
</organism>
<dbReference type="Pfam" id="PF22972">
    <property type="entry name" value="EVH1_PP4R3"/>
    <property type="match status" value="1"/>
</dbReference>
<dbReference type="GO" id="GO:0030289">
    <property type="term" value="C:protein phosphatase 4 complex"/>
    <property type="evidence" value="ECO:0007669"/>
    <property type="project" value="TreeGrafter"/>
</dbReference>
<name>A0A0C9URL2_SPHS4</name>